<evidence type="ECO:0000313" key="5">
    <source>
        <dbReference type="Proteomes" id="UP000023152"/>
    </source>
</evidence>
<feature type="repeat" description="WD" evidence="3">
    <location>
        <begin position="121"/>
        <end position="169"/>
    </location>
</feature>
<dbReference type="InterPro" id="IPR001680">
    <property type="entry name" value="WD40_rpt"/>
</dbReference>
<dbReference type="GO" id="GO:0048188">
    <property type="term" value="C:Set1C/COMPASS complex"/>
    <property type="evidence" value="ECO:0007669"/>
    <property type="project" value="TreeGrafter"/>
</dbReference>
<reference evidence="4 5" key="1">
    <citation type="journal article" date="2013" name="Curr. Biol.">
        <title>The Genome of the Foraminiferan Reticulomyxa filosa.</title>
        <authorList>
            <person name="Glockner G."/>
            <person name="Hulsmann N."/>
            <person name="Schleicher M."/>
            <person name="Noegel A.A."/>
            <person name="Eichinger L."/>
            <person name="Gallinger C."/>
            <person name="Pawlowski J."/>
            <person name="Sierra R."/>
            <person name="Euteneuer U."/>
            <person name="Pillet L."/>
            <person name="Moustafa A."/>
            <person name="Platzer M."/>
            <person name="Groth M."/>
            <person name="Szafranski K."/>
            <person name="Schliwa M."/>
        </authorList>
    </citation>
    <scope>NUCLEOTIDE SEQUENCE [LARGE SCALE GENOMIC DNA]</scope>
</reference>
<dbReference type="PROSITE" id="PS50082">
    <property type="entry name" value="WD_REPEATS_2"/>
    <property type="match status" value="2"/>
</dbReference>
<dbReference type="Gene3D" id="2.130.10.10">
    <property type="entry name" value="YVTN repeat-like/Quinoprotein amine dehydrogenase"/>
    <property type="match status" value="1"/>
</dbReference>
<name>X6NRJ5_RETFI</name>
<dbReference type="InterPro" id="IPR020472">
    <property type="entry name" value="WD40_PAC1"/>
</dbReference>
<dbReference type="Pfam" id="PF00400">
    <property type="entry name" value="WD40"/>
    <property type="match status" value="2"/>
</dbReference>
<evidence type="ECO:0000313" key="4">
    <source>
        <dbReference type="EMBL" id="ETO27942.1"/>
    </source>
</evidence>
<dbReference type="InterPro" id="IPR019775">
    <property type="entry name" value="WD40_repeat_CS"/>
</dbReference>
<comment type="caution">
    <text evidence="4">The sequence shown here is derived from an EMBL/GenBank/DDBJ whole genome shotgun (WGS) entry which is preliminary data.</text>
</comment>
<dbReference type="PRINTS" id="PR00320">
    <property type="entry name" value="GPROTEINBRPT"/>
</dbReference>
<dbReference type="PANTHER" id="PTHR22847">
    <property type="entry name" value="WD40 REPEAT PROTEIN"/>
    <property type="match status" value="1"/>
</dbReference>
<protein>
    <submittedName>
        <fullName evidence="4">Uncharacterized protein</fullName>
    </submittedName>
</protein>
<dbReference type="PROSITE" id="PS50294">
    <property type="entry name" value="WD_REPEATS_REGION"/>
    <property type="match status" value="1"/>
</dbReference>
<keyword evidence="1 3" id="KW-0853">WD repeat</keyword>
<feature type="repeat" description="WD" evidence="3">
    <location>
        <begin position="30"/>
        <end position="55"/>
    </location>
</feature>
<dbReference type="AlphaFoldDB" id="X6NRJ5"/>
<dbReference type="Proteomes" id="UP000023152">
    <property type="component" value="Unassembled WGS sequence"/>
</dbReference>
<evidence type="ECO:0000256" key="3">
    <source>
        <dbReference type="PROSITE-ProRule" id="PRU00221"/>
    </source>
</evidence>
<dbReference type="EMBL" id="ASPP01006953">
    <property type="protein sequence ID" value="ETO27942.1"/>
    <property type="molecule type" value="Genomic_DNA"/>
</dbReference>
<dbReference type="PANTHER" id="PTHR22847:SF637">
    <property type="entry name" value="WD REPEAT DOMAIN 5B"/>
    <property type="match status" value="1"/>
</dbReference>
<keyword evidence="5" id="KW-1185">Reference proteome</keyword>
<dbReference type="PROSITE" id="PS00678">
    <property type="entry name" value="WD_REPEATS_1"/>
    <property type="match status" value="1"/>
</dbReference>
<dbReference type="InterPro" id="IPR036322">
    <property type="entry name" value="WD40_repeat_dom_sf"/>
</dbReference>
<sequence>MYGGNQYCGNSDEEGRIVMYGIELSTFNGGRYLCSESGDYTIRLWDVEISKLLRVFNGHTHYVWCVDISPFRSNKDRKKNNKSNNTGIIGGNVGANTILSGSYDKKVRLLDIRSGEQIQMFSGHTKAVTCVECSPFEVNSSCGPNVICSGSNDNTIRFWDIRSNKKELYVVKGGEDKDEGITCLKLVSLEKKQDNYCDFIFLKFGVLFDFFFAAICLLVKKEECSIYFIKNSLNLKVKIFLLNAHLLSCTTFI</sequence>
<dbReference type="SMART" id="SM00320">
    <property type="entry name" value="WD40"/>
    <property type="match status" value="3"/>
</dbReference>
<accession>X6NRJ5</accession>
<organism evidence="4 5">
    <name type="scientific">Reticulomyxa filosa</name>
    <dbReference type="NCBI Taxonomy" id="46433"/>
    <lineage>
        <taxon>Eukaryota</taxon>
        <taxon>Sar</taxon>
        <taxon>Rhizaria</taxon>
        <taxon>Retaria</taxon>
        <taxon>Foraminifera</taxon>
        <taxon>Monothalamids</taxon>
        <taxon>Reticulomyxidae</taxon>
        <taxon>Reticulomyxa</taxon>
    </lineage>
</organism>
<dbReference type="InterPro" id="IPR015943">
    <property type="entry name" value="WD40/YVTN_repeat-like_dom_sf"/>
</dbReference>
<proteinExistence type="predicted"/>
<gene>
    <name evidence="4" type="ORF">RFI_09191</name>
</gene>
<keyword evidence="2" id="KW-0677">Repeat</keyword>
<evidence type="ECO:0000256" key="2">
    <source>
        <dbReference type="ARBA" id="ARBA00022737"/>
    </source>
</evidence>
<dbReference type="SUPFAM" id="SSF50978">
    <property type="entry name" value="WD40 repeat-like"/>
    <property type="match status" value="1"/>
</dbReference>
<evidence type="ECO:0000256" key="1">
    <source>
        <dbReference type="ARBA" id="ARBA00022574"/>
    </source>
</evidence>
<dbReference type="GO" id="GO:0042393">
    <property type="term" value="F:histone binding"/>
    <property type="evidence" value="ECO:0007669"/>
    <property type="project" value="TreeGrafter"/>
</dbReference>